<proteinExistence type="predicted"/>
<dbReference type="InterPro" id="IPR016181">
    <property type="entry name" value="Acyl_CoA_acyltransferase"/>
</dbReference>
<sequence>MKLETTSLQLRLLQTSDLEAVHDLHCIPEVARYNTLAIPQKLVETEIIIAPLVAANTQEFISNYTFVIETKEDYEFVGLFGLKLGKAKYNNAEIWYKLDPQHWNKGFATEAVKCVFDFGFNHLKLHRIHAGSAIENLSSINVLEKVGMIREGHARQTLPLLTGWSDNYEYAILDTDFIENKKR</sequence>
<dbReference type="Gene3D" id="3.40.630.30">
    <property type="match status" value="1"/>
</dbReference>
<organism evidence="2 3">
    <name type="scientific">Flavobacterium frigidarium</name>
    <dbReference type="NCBI Taxonomy" id="99286"/>
    <lineage>
        <taxon>Bacteria</taxon>
        <taxon>Pseudomonadati</taxon>
        <taxon>Bacteroidota</taxon>
        <taxon>Flavobacteriia</taxon>
        <taxon>Flavobacteriales</taxon>
        <taxon>Flavobacteriaceae</taxon>
        <taxon>Flavobacterium</taxon>
    </lineage>
</organism>
<evidence type="ECO:0000313" key="3">
    <source>
        <dbReference type="Proteomes" id="UP001568894"/>
    </source>
</evidence>
<reference evidence="2 3" key="1">
    <citation type="submission" date="2023-05" db="EMBL/GenBank/DDBJ databases">
        <title>Adaptations of aquatic viruses from atmosphere-close ecosystems of the Central Arctic Ocean.</title>
        <authorList>
            <person name="Rahlff J."/>
            <person name="Holmfeldt K."/>
        </authorList>
    </citation>
    <scope>NUCLEOTIDE SEQUENCE [LARGE SCALE GENOMIC DNA]</scope>
    <source>
        <strain evidence="2 3">Arc14</strain>
    </source>
</reference>
<accession>A0ABV4KAC5</accession>
<gene>
    <name evidence="2" type="ORF">QO192_04785</name>
</gene>
<protein>
    <submittedName>
        <fullName evidence="2">GNAT family N-acetyltransferase</fullName>
    </submittedName>
</protein>
<evidence type="ECO:0000259" key="1">
    <source>
        <dbReference type="PROSITE" id="PS51186"/>
    </source>
</evidence>
<dbReference type="RefSeq" id="WP_371568539.1">
    <property type="nucleotide sequence ID" value="NZ_JASMRN010000003.1"/>
</dbReference>
<dbReference type="SUPFAM" id="SSF55729">
    <property type="entry name" value="Acyl-CoA N-acyltransferases (Nat)"/>
    <property type="match status" value="1"/>
</dbReference>
<keyword evidence="3" id="KW-1185">Reference proteome</keyword>
<comment type="caution">
    <text evidence="2">The sequence shown here is derived from an EMBL/GenBank/DDBJ whole genome shotgun (WGS) entry which is preliminary data.</text>
</comment>
<dbReference type="InterPro" id="IPR051531">
    <property type="entry name" value="N-acetyltransferase"/>
</dbReference>
<dbReference type="EMBL" id="JASMRN010000003">
    <property type="protein sequence ID" value="MEZ7514597.1"/>
    <property type="molecule type" value="Genomic_DNA"/>
</dbReference>
<dbReference type="InterPro" id="IPR000182">
    <property type="entry name" value="GNAT_dom"/>
</dbReference>
<dbReference type="PROSITE" id="PS51186">
    <property type="entry name" value="GNAT"/>
    <property type="match status" value="1"/>
</dbReference>
<feature type="domain" description="N-acetyltransferase" evidence="1">
    <location>
        <begin position="8"/>
        <end position="175"/>
    </location>
</feature>
<evidence type="ECO:0000313" key="2">
    <source>
        <dbReference type="EMBL" id="MEZ7514597.1"/>
    </source>
</evidence>
<dbReference type="Proteomes" id="UP001568894">
    <property type="component" value="Unassembled WGS sequence"/>
</dbReference>
<dbReference type="PANTHER" id="PTHR43792">
    <property type="entry name" value="GNAT FAMILY, PUTATIVE (AFU_ORTHOLOGUE AFUA_3G00765)-RELATED-RELATED"/>
    <property type="match status" value="1"/>
</dbReference>
<dbReference type="Pfam" id="PF13302">
    <property type="entry name" value="Acetyltransf_3"/>
    <property type="match status" value="1"/>
</dbReference>
<name>A0ABV4KAC5_9FLAO</name>